<protein>
    <submittedName>
        <fullName evidence="1">Uncharacterized protein</fullName>
    </submittedName>
</protein>
<dbReference type="PANTHER" id="PTHR47326">
    <property type="entry name" value="TRANSPOSABLE ELEMENT TC3 TRANSPOSASE-LIKE PROTEIN"/>
    <property type="match status" value="1"/>
</dbReference>
<name>A0AA38MRZ2_9CUCU</name>
<accession>A0AA38MRZ2</accession>
<dbReference type="AlphaFoldDB" id="A0AA38MRZ2"/>
<proteinExistence type="predicted"/>
<dbReference type="Proteomes" id="UP001168821">
    <property type="component" value="Unassembled WGS sequence"/>
</dbReference>
<comment type="caution">
    <text evidence="1">The sequence shown here is derived from an EMBL/GenBank/DDBJ whole genome shotgun (WGS) entry which is preliminary data.</text>
</comment>
<organism evidence="1 2">
    <name type="scientific">Zophobas morio</name>
    <dbReference type="NCBI Taxonomy" id="2755281"/>
    <lineage>
        <taxon>Eukaryota</taxon>
        <taxon>Metazoa</taxon>
        <taxon>Ecdysozoa</taxon>
        <taxon>Arthropoda</taxon>
        <taxon>Hexapoda</taxon>
        <taxon>Insecta</taxon>
        <taxon>Pterygota</taxon>
        <taxon>Neoptera</taxon>
        <taxon>Endopterygota</taxon>
        <taxon>Coleoptera</taxon>
        <taxon>Polyphaga</taxon>
        <taxon>Cucujiformia</taxon>
        <taxon>Tenebrionidae</taxon>
        <taxon>Zophobas</taxon>
    </lineage>
</organism>
<dbReference type="EMBL" id="JALNTZ010000001">
    <property type="protein sequence ID" value="KAJ3665544.1"/>
    <property type="molecule type" value="Genomic_DNA"/>
</dbReference>
<evidence type="ECO:0000313" key="1">
    <source>
        <dbReference type="EMBL" id="KAJ3665544.1"/>
    </source>
</evidence>
<keyword evidence="2" id="KW-1185">Reference proteome</keyword>
<dbReference type="PANTHER" id="PTHR47326:SF1">
    <property type="entry name" value="HTH PSQ-TYPE DOMAIN-CONTAINING PROTEIN"/>
    <property type="match status" value="1"/>
</dbReference>
<dbReference type="Gene3D" id="3.30.420.10">
    <property type="entry name" value="Ribonuclease H-like superfamily/Ribonuclease H"/>
    <property type="match status" value="1"/>
</dbReference>
<evidence type="ECO:0000313" key="2">
    <source>
        <dbReference type="Proteomes" id="UP001168821"/>
    </source>
</evidence>
<dbReference type="InterPro" id="IPR036397">
    <property type="entry name" value="RNaseH_sf"/>
</dbReference>
<gene>
    <name evidence="1" type="ORF">Zmor_001035</name>
</gene>
<reference evidence="1" key="1">
    <citation type="journal article" date="2023" name="G3 (Bethesda)">
        <title>Whole genome assemblies of Zophobas morio and Tenebrio molitor.</title>
        <authorList>
            <person name="Kaur S."/>
            <person name="Stinson S.A."/>
            <person name="diCenzo G.C."/>
        </authorList>
    </citation>
    <scope>NUCLEOTIDE SEQUENCE</scope>
    <source>
        <strain evidence="1">QUZm001</strain>
    </source>
</reference>
<dbReference type="GO" id="GO:0003676">
    <property type="term" value="F:nucleic acid binding"/>
    <property type="evidence" value="ECO:0007669"/>
    <property type="project" value="InterPro"/>
</dbReference>
<sequence length="99" mass="11917">MENLRYLQEFYGDRIISQNLNPEWPARSPDLTPLDYSIFGWMKDNIYKHRLHTLEELMDAIIHCCQNIDVVMLENIFENKKRRVALCLQQNGEHFQHLL</sequence>